<gene>
    <name evidence="9" type="ORF">BJ992_006164</name>
</gene>
<dbReference type="GO" id="GO:0005886">
    <property type="term" value="C:plasma membrane"/>
    <property type="evidence" value="ECO:0007669"/>
    <property type="project" value="UniProtKB-SubCell"/>
</dbReference>
<dbReference type="InterPro" id="IPR010290">
    <property type="entry name" value="TM_effector"/>
</dbReference>
<evidence type="ECO:0000259" key="8">
    <source>
        <dbReference type="PROSITE" id="PS50850"/>
    </source>
</evidence>
<evidence type="ECO:0000256" key="6">
    <source>
        <dbReference type="ARBA" id="ARBA00023136"/>
    </source>
</evidence>
<dbReference type="InterPro" id="IPR036259">
    <property type="entry name" value="MFS_trans_sf"/>
</dbReference>
<keyword evidence="5 7" id="KW-1133">Transmembrane helix</keyword>
<dbReference type="RefSeq" id="WP_184986963.1">
    <property type="nucleotide sequence ID" value="NZ_BAAALO010000021.1"/>
</dbReference>
<feature type="transmembrane region" description="Helical" evidence="7">
    <location>
        <begin position="305"/>
        <end position="327"/>
    </location>
</feature>
<organism evidence="9 10">
    <name type="scientific">Sphaerisporangium rubeum</name>
    <dbReference type="NCBI Taxonomy" id="321317"/>
    <lineage>
        <taxon>Bacteria</taxon>
        <taxon>Bacillati</taxon>
        <taxon>Actinomycetota</taxon>
        <taxon>Actinomycetes</taxon>
        <taxon>Streptosporangiales</taxon>
        <taxon>Streptosporangiaceae</taxon>
        <taxon>Sphaerisporangium</taxon>
    </lineage>
</organism>
<evidence type="ECO:0000313" key="10">
    <source>
        <dbReference type="Proteomes" id="UP000555564"/>
    </source>
</evidence>
<name>A0A7X0M9B6_9ACTN</name>
<dbReference type="GO" id="GO:0022857">
    <property type="term" value="F:transmembrane transporter activity"/>
    <property type="evidence" value="ECO:0007669"/>
    <property type="project" value="InterPro"/>
</dbReference>
<dbReference type="CDD" id="cd06173">
    <property type="entry name" value="MFS_MefA_like"/>
    <property type="match status" value="1"/>
</dbReference>
<sequence>MSGYGTAFWRLLISSGVSNVADGIGRTVLPLLATTLTRDPLAISALTTLAFLPWLLCALPVGALVDRHDRKTALVTATLFRGAAFGVLAVGSAVGWTHIAVLYVAVFAVGVAETVYDSAGRAMLPMVVRRDQLERGNSMLSTAEIGGQSYVGAPVGAVLFGVFVAAPLFANALAFALAAALMVTVGGAFRPPGERRAAIGSDIRAGVRWLASHRFLRGLTLANAVTSAAQSMANAVLVLFALDVLRVPEGGYGFILAVVGVGGLAGGLLAPVLSARLGRAGTLALVSLTFPLALAGMGLTGNAFLATALYGLAALLVMTGNVLTMALRQTLIPEQLFGRVQGAYRTLVWGGIPLGALAGGALAATAGIPVVFVVSGLVSLVAGAWTCHLLARHHREINVA</sequence>
<feature type="transmembrane region" description="Helical" evidence="7">
    <location>
        <begin position="370"/>
        <end position="391"/>
    </location>
</feature>
<protein>
    <submittedName>
        <fullName evidence="9">MFS family permease</fullName>
    </submittedName>
</protein>
<feature type="transmembrane region" description="Helical" evidence="7">
    <location>
        <begin position="41"/>
        <end position="65"/>
    </location>
</feature>
<dbReference type="SUPFAM" id="SSF103473">
    <property type="entry name" value="MFS general substrate transporter"/>
    <property type="match status" value="1"/>
</dbReference>
<evidence type="ECO:0000313" key="9">
    <source>
        <dbReference type="EMBL" id="MBB6476733.1"/>
    </source>
</evidence>
<evidence type="ECO:0000256" key="2">
    <source>
        <dbReference type="ARBA" id="ARBA00022448"/>
    </source>
</evidence>
<comment type="subcellular location">
    <subcellularLocation>
        <location evidence="1">Cell membrane</location>
        <topology evidence="1">Multi-pass membrane protein</topology>
    </subcellularLocation>
</comment>
<evidence type="ECO:0000256" key="5">
    <source>
        <dbReference type="ARBA" id="ARBA00022989"/>
    </source>
</evidence>
<evidence type="ECO:0000256" key="4">
    <source>
        <dbReference type="ARBA" id="ARBA00022692"/>
    </source>
</evidence>
<dbReference type="Pfam" id="PF05977">
    <property type="entry name" value="MFS_3"/>
    <property type="match status" value="1"/>
</dbReference>
<keyword evidence="4 7" id="KW-0812">Transmembrane</keyword>
<accession>A0A7X0M9B6</accession>
<dbReference type="Proteomes" id="UP000555564">
    <property type="component" value="Unassembled WGS sequence"/>
</dbReference>
<feature type="domain" description="Major facilitator superfamily (MFS) profile" evidence="8">
    <location>
        <begin position="206"/>
        <end position="400"/>
    </location>
</feature>
<dbReference type="AlphaFoldDB" id="A0A7X0M9B6"/>
<keyword evidence="6 7" id="KW-0472">Membrane</keyword>
<dbReference type="PROSITE" id="PS50850">
    <property type="entry name" value="MFS"/>
    <property type="match status" value="1"/>
</dbReference>
<feature type="transmembrane region" description="Helical" evidence="7">
    <location>
        <begin position="347"/>
        <end position="364"/>
    </location>
</feature>
<feature type="transmembrane region" description="Helical" evidence="7">
    <location>
        <begin position="280"/>
        <end position="299"/>
    </location>
</feature>
<proteinExistence type="predicted"/>
<comment type="caution">
    <text evidence="9">The sequence shown here is derived from an EMBL/GenBank/DDBJ whole genome shotgun (WGS) entry which is preliminary data.</text>
</comment>
<evidence type="ECO:0000256" key="1">
    <source>
        <dbReference type="ARBA" id="ARBA00004651"/>
    </source>
</evidence>
<feature type="transmembrane region" description="Helical" evidence="7">
    <location>
        <begin position="254"/>
        <end position="273"/>
    </location>
</feature>
<dbReference type="PANTHER" id="PTHR23513:SF6">
    <property type="entry name" value="MAJOR FACILITATOR SUPERFAMILY ASSOCIATED DOMAIN-CONTAINING PROTEIN"/>
    <property type="match status" value="1"/>
</dbReference>
<dbReference type="InterPro" id="IPR020846">
    <property type="entry name" value="MFS_dom"/>
</dbReference>
<feature type="transmembrane region" description="Helical" evidence="7">
    <location>
        <begin position="218"/>
        <end position="242"/>
    </location>
</feature>
<keyword evidence="10" id="KW-1185">Reference proteome</keyword>
<dbReference type="EMBL" id="JACHIU010000001">
    <property type="protein sequence ID" value="MBB6476733.1"/>
    <property type="molecule type" value="Genomic_DNA"/>
</dbReference>
<dbReference type="PANTHER" id="PTHR23513">
    <property type="entry name" value="INTEGRAL MEMBRANE EFFLUX PROTEIN-RELATED"/>
    <property type="match status" value="1"/>
</dbReference>
<keyword evidence="2" id="KW-0813">Transport</keyword>
<reference evidence="9 10" key="1">
    <citation type="submission" date="2020-08" db="EMBL/GenBank/DDBJ databases">
        <title>Sequencing the genomes of 1000 actinobacteria strains.</title>
        <authorList>
            <person name="Klenk H.-P."/>
        </authorList>
    </citation>
    <scope>NUCLEOTIDE SEQUENCE [LARGE SCALE GENOMIC DNA]</scope>
    <source>
        <strain evidence="9 10">DSM 44936</strain>
    </source>
</reference>
<dbReference type="Gene3D" id="1.20.1250.20">
    <property type="entry name" value="MFS general substrate transporter like domains"/>
    <property type="match status" value="1"/>
</dbReference>
<keyword evidence="3" id="KW-1003">Cell membrane</keyword>
<evidence type="ECO:0000256" key="7">
    <source>
        <dbReference type="SAM" id="Phobius"/>
    </source>
</evidence>
<evidence type="ECO:0000256" key="3">
    <source>
        <dbReference type="ARBA" id="ARBA00022475"/>
    </source>
</evidence>